<dbReference type="SUPFAM" id="SSF51206">
    <property type="entry name" value="cAMP-binding domain-like"/>
    <property type="match status" value="1"/>
</dbReference>
<dbReference type="InterPro" id="IPR018490">
    <property type="entry name" value="cNMP-bd_dom_sf"/>
</dbReference>
<evidence type="ECO:0000313" key="3">
    <source>
        <dbReference type="Proteomes" id="UP001201273"/>
    </source>
</evidence>
<dbReference type="PROSITE" id="PS50042">
    <property type="entry name" value="CNMP_BINDING_3"/>
    <property type="match status" value="1"/>
</dbReference>
<feature type="domain" description="Cyclic nucleotide-binding" evidence="1">
    <location>
        <begin position="13"/>
        <end position="134"/>
    </location>
</feature>
<dbReference type="InterPro" id="IPR014710">
    <property type="entry name" value="RmlC-like_jellyroll"/>
</dbReference>
<dbReference type="EMBL" id="JAIMJA010000013">
    <property type="protein sequence ID" value="MCE2595829.1"/>
    <property type="molecule type" value="Genomic_DNA"/>
</dbReference>
<organism evidence="2 3">
    <name type="scientific">Motilimonas cestriensis</name>
    <dbReference type="NCBI Taxonomy" id="2742685"/>
    <lineage>
        <taxon>Bacteria</taxon>
        <taxon>Pseudomonadati</taxon>
        <taxon>Pseudomonadota</taxon>
        <taxon>Gammaproteobacteria</taxon>
        <taxon>Alteromonadales</taxon>
        <taxon>Alteromonadales genera incertae sedis</taxon>
        <taxon>Motilimonas</taxon>
    </lineage>
</organism>
<sequence>MFALAALKQALKQYRELEDATWQAMQNIVRLRRLNKGQELYQAGLTPRTFAFVYQGLVRAYALDEKGAEYNKKFFMEGEFPGSMSALLTNTPSQVTIAALEPSMILEIDFAAYRKLLVQHHDLALFQIAYLEKNWLLEKDAREIELVLSDASQRYQRFLTDHGQLAARLTQYQIASHLGITPTQLSRIRKQITAD</sequence>
<reference evidence="2 3" key="1">
    <citation type="journal article" date="2022" name="Environ. Microbiol. Rep.">
        <title>Eco-phylogenetic analyses reveal divergent evolution of vitamin B12 metabolism in the marine bacterial family 'Psychromonadaceae'.</title>
        <authorList>
            <person name="Jin X."/>
            <person name="Yang Y."/>
            <person name="Cao H."/>
            <person name="Gao B."/>
            <person name="Zhao Z."/>
        </authorList>
    </citation>
    <scope>NUCLEOTIDE SEQUENCE [LARGE SCALE GENOMIC DNA]</scope>
    <source>
        <strain evidence="2 3">MKS20</strain>
    </source>
</reference>
<name>A0ABS8W9Y6_9GAMM</name>
<comment type="caution">
    <text evidence="2">The sequence shown here is derived from an EMBL/GenBank/DDBJ whole genome shotgun (WGS) entry which is preliminary data.</text>
</comment>
<dbReference type="Gene3D" id="2.60.120.10">
    <property type="entry name" value="Jelly Rolls"/>
    <property type="match status" value="1"/>
</dbReference>
<evidence type="ECO:0000313" key="2">
    <source>
        <dbReference type="EMBL" id="MCE2595829.1"/>
    </source>
</evidence>
<accession>A0ABS8W9Y6</accession>
<dbReference type="Proteomes" id="UP001201273">
    <property type="component" value="Unassembled WGS sequence"/>
</dbReference>
<dbReference type="InterPro" id="IPR000595">
    <property type="entry name" value="cNMP-bd_dom"/>
</dbReference>
<keyword evidence="3" id="KW-1185">Reference proteome</keyword>
<protein>
    <submittedName>
        <fullName evidence="2">Crp/Fnr family transcriptional regulator</fullName>
    </submittedName>
</protein>
<gene>
    <name evidence="2" type="ORF">K6Y31_13535</name>
</gene>
<proteinExistence type="predicted"/>
<dbReference type="Pfam" id="PF00027">
    <property type="entry name" value="cNMP_binding"/>
    <property type="match status" value="1"/>
</dbReference>
<evidence type="ECO:0000259" key="1">
    <source>
        <dbReference type="PROSITE" id="PS50042"/>
    </source>
</evidence>
<dbReference type="CDD" id="cd00038">
    <property type="entry name" value="CAP_ED"/>
    <property type="match status" value="1"/>
</dbReference>